<dbReference type="PROSITE" id="PS50977">
    <property type="entry name" value="HTH_TETR_2"/>
    <property type="match status" value="1"/>
</dbReference>
<sequence>MTNFVSTRSERIHTVSTTTSQPKKRVRTRLAMLRATIDLLGQEDGRVVRVEDVVSQVGMTRTTFYNHFDSREALIDTVAFELTHHFNSIILPFINLEKDAARRVAMATRYYLSHARADRKWAWAVVNVSLNSKVLFGEATHNDVTRNIVAGQADGTFRLQDLNAGRDMLMGTVLAAFLHILRAKPTSRYQSDMAMIILRGLGVPTRKAERIVAEPLPPLPAYSGPFSTVNAVDADE</sequence>
<accession>A0A5E4W3U0</accession>
<gene>
    <name evidence="7" type="ORF">PCO31111_03020</name>
</gene>
<dbReference type="AlphaFoldDB" id="A0A5E4W3U0"/>
<keyword evidence="8" id="KW-1185">Reference proteome</keyword>
<dbReference type="GO" id="GO:0003700">
    <property type="term" value="F:DNA-binding transcription factor activity"/>
    <property type="evidence" value="ECO:0007669"/>
    <property type="project" value="TreeGrafter"/>
</dbReference>
<evidence type="ECO:0000256" key="1">
    <source>
        <dbReference type="ARBA" id="ARBA00023015"/>
    </source>
</evidence>
<dbReference type="PANTHER" id="PTHR30055">
    <property type="entry name" value="HTH-TYPE TRANSCRIPTIONAL REGULATOR RUTR"/>
    <property type="match status" value="1"/>
</dbReference>
<dbReference type="InterPro" id="IPR009057">
    <property type="entry name" value="Homeodomain-like_sf"/>
</dbReference>
<dbReference type="InterPro" id="IPR001647">
    <property type="entry name" value="HTH_TetR"/>
</dbReference>
<feature type="domain" description="HTH tetR-type" evidence="6">
    <location>
        <begin position="26"/>
        <end position="86"/>
    </location>
</feature>
<evidence type="ECO:0000256" key="4">
    <source>
        <dbReference type="PROSITE-ProRule" id="PRU00335"/>
    </source>
</evidence>
<evidence type="ECO:0000313" key="8">
    <source>
        <dbReference type="Proteomes" id="UP000383971"/>
    </source>
</evidence>
<dbReference type="EMBL" id="CABPSE010000010">
    <property type="protein sequence ID" value="VVE18264.1"/>
    <property type="molecule type" value="Genomic_DNA"/>
</dbReference>
<organism evidence="7 8">
    <name type="scientific">Pandoraea communis</name>
    <dbReference type="NCBI Taxonomy" id="2508297"/>
    <lineage>
        <taxon>Bacteria</taxon>
        <taxon>Pseudomonadati</taxon>
        <taxon>Pseudomonadota</taxon>
        <taxon>Betaproteobacteria</taxon>
        <taxon>Burkholderiales</taxon>
        <taxon>Burkholderiaceae</taxon>
        <taxon>Pandoraea</taxon>
    </lineage>
</organism>
<evidence type="ECO:0000256" key="5">
    <source>
        <dbReference type="SAM" id="MobiDB-lite"/>
    </source>
</evidence>
<keyword evidence="1" id="KW-0805">Transcription regulation</keyword>
<dbReference type="Gene3D" id="1.10.357.10">
    <property type="entry name" value="Tetracycline Repressor, domain 2"/>
    <property type="match status" value="1"/>
</dbReference>
<proteinExistence type="predicted"/>
<feature type="DNA-binding region" description="H-T-H motif" evidence="4">
    <location>
        <begin position="49"/>
        <end position="68"/>
    </location>
</feature>
<evidence type="ECO:0000256" key="2">
    <source>
        <dbReference type="ARBA" id="ARBA00023125"/>
    </source>
</evidence>
<dbReference type="InterPro" id="IPR049513">
    <property type="entry name" value="TetR_C_40"/>
</dbReference>
<dbReference type="Pfam" id="PF21306">
    <property type="entry name" value="TetR_C_40"/>
    <property type="match status" value="1"/>
</dbReference>
<dbReference type="SUPFAM" id="SSF46689">
    <property type="entry name" value="Homeodomain-like"/>
    <property type="match status" value="1"/>
</dbReference>
<feature type="region of interest" description="Disordered" evidence="5">
    <location>
        <begin position="1"/>
        <end position="20"/>
    </location>
</feature>
<keyword evidence="3" id="KW-0804">Transcription</keyword>
<reference evidence="7 8" key="1">
    <citation type="submission" date="2019-08" db="EMBL/GenBank/DDBJ databases">
        <authorList>
            <person name="Peeters C."/>
        </authorList>
    </citation>
    <scope>NUCLEOTIDE SEQUENCE [LARGE SCALE GENOMIC DNA]</scope>
    <source>
        <strain evidence="7 8">LMG 31111</strain>
    </source>
</reference>
<protein>
    <submittedName>
        <fullName evidence="7">TetR family transcriptional regulator</fullName>
    </submittedName>
</protein>
<dbReference type="Proteomes" id="UP000383971">
    <property type="component" value="Unassembled WGS sequence"/>
</dbReference>
<dbReference type="GO" id="GO:0000976">
    <property type="term" value="F:transcription cis-regulatory region binding"/>
    <property type="evidence" value="ECO:0007669"/>
    <property type="project" value="TreeGrafter"/>
</dbReference>
<keyword evidence="2 4" id="KW-0238">DNA-binding</keyword>
<name>A0A5E4W3U0_9BURK</name>
<evidence type="ECO:0000259" key="6">
    <source>
        <dbReference type="PROSITE" id="PS50977"/>
    </source>
</evidence>
<evidence type="ECO:0000313" key="7">
    <source>
        <dbReference type="EMBL" id="VVE18264.1"/>
    </source>
</evidence>
<dbReference type="Pfam" id="PF00440">
    <property type="entry name" value="TetR_N"/>
    <property type="match status" value="1"/>
</dbReference>
<dbReference type="InterPro" id="IPR050109">
    <property type="entry name" value="HTH-type_TetR-like_transc_reg"/>
</dbReference>
<dbReference type="PANTHER" id="PTHR30055:SF234">
    <property type="entry name" value="HTH-TYPE TRANSCRIPTIONAL REGULATOR BETI"/>
    <property type="match status" value="1"/>
</dbReference>
<evidence type="ECO:0000256" key="3">
    <source>
        <dbReference type="ARBA" id="ARBA00023163"/>
    </source>
</evidence>